<organism evidence="2 3">
    <name type="scientific">Fusobacterium simiae</name>
    <dbReference type="NCBI Taxonomy" id="855"/>
    <lineage>
        <taxon>Bacteria</taxon>
        <taxon>Fusobacteriati</taxon>
        <taxon>Fusobacteriota</taxon>
        <taxon>Fusobacteriia</taxon>
        <taxon>Fusobacteriales</taxon>
        <taxon>Fusobacteriaceae</taxon>
        <taxon>Fusobacterium</taxon>
    </lineage>
</organism>
<proteinExistence type="predicted"/>
<comment type="caution">
    <text evidence="2">The sequence shown here is derived from an EMBL/GenBank/DDBJ whole genome shotgun (WGS) entry which is preliminary data.</text>
</comment>
<keyword evidence="3" id="KW-1185">Reference proteome</keyword>
<evidence type="ECO:0000256" key="1">
    <source>
        <dbReference type="SAM" id="Phobius"/>
    </source>
</evidence>
<protein>
    <submittedName>
        <fullName evidence="2">Uncharacterized protein</fullName>
    </submittedName>
</protein>
<dbReference type="EMBL" id="JAOXXL010000025">
    <property type="protein sequence ID" value="MCY7008654.1"/>
    <property type="molecule type" value="Genomic_DNA"/>
</dbReference>
<gene>
    <name evidence="2" type="ORF">OCK72_08380</name>
</gene>
<keyword evidence="1" id="KW-1133">Transmembrane helix</keyword>
<sequence length="46" mass="5359">MLIFILIQILVIIIISNIETINIKLALEVFDLKFAKSRMKWSVRAV</sequence>
<reference evidence="2" key="1">
    <citation type="submission" date="2022-09" db="EMBL/GenBank/DDBJ databases">
        <authorList>
            <person name="Zoaiter M."/>
        </authorList>
    </citation>
    <scope>NUCLEOTIDE SEQUENCE</scope>
    <source>
        <strain evidence="2">DSM 19848</strain>
    </source>
</reference>
<dbReference type="RefSeq" id="WP_265152481.1">
    <property type="nucleotide sequence ID" value="NZ_JAOXXL010000025.1"/>
</dbReference>
<feature type="transmembrane region" description="Helical" evidence="1">
    <location>
        <begin position="6"/>
        <end position="30"/>
    </location>
</feature>
<evidence type="ECO:0000313" key="3">
    <source>
        <dbReference type="Proteomes" id="UP001062738"/>
    </source>
</evidence>
<dbReference type="Proteomes" id="UP001062738">
    <property type="component" value="Unassembled WGS sequence"/>
</dbReference>
<accession>A0ABT4DJ63</accession>
<name>A0ABT4DJ63_FUSSI</name>
<keyword evidence="1" id="KW-0812">Transmembrane</keyword>
<evidence type="ECO:0000313" key="2">
    <source>
        <dbReference type="EMBL" id="MCY7008654.1"/>
    </source>
</evidence>
<keyword evidence="1" id="KW-0472">Membrane</keyword>